<dbReference type="GO" id="GO:0016787">
    <property type="term" value="F:hydrolase activity"/>
    <property type="evidence" value="ECO:0007669"/>
    <property type="project" value="UniProtKB-KW"/>
</dbReference>
<accession>A0ABX3HVN0</accession>
<protein>
    <submittedName>
        <fullName evidence="3">Alpha/beta hydrolase</fullName>
    </submittedName>
</protein>
<evidence type="ECO:0000313" key="3">
    <source>
        <dbReference type="EMBL" id="OMD53826.1"/>
    </source>
</evidence>
<dbReference type="SUPFAM" id="SSF53474">
    <property type="entry name" value="alpha/beta-Hydrolases"/>
    <property type="match status" value="1"/>
</dbReference>
<dbReference type="RefSeq" id="WP_076109006.1">
    <property type="nucleotide sequence ID" value="NZ_MPTB01000001.1"/>
</dbReference>
<dbReference type="InterPro" id="IPR050300">
    <property type="entry name" value="GDXG_lipolytic_enzyme"/>
</dbReference>
<keyword evidence="1 3" id="KW-0378">Hydrolase</keyword>
<dbReference type="InterPro" id="IPR029058">
    <property type="entry name" value="AB_hydrolase_fold"/>
</dbReference>
<dbReference type="Pfam" id="PF20434">
    <property type="entry name" value="BD-FAE"/>
    <property type="match status" value="1"/>
</dbReference>
<dbReference type="Gene3D" id="3.40.50.1820">
    <property type="entry name" value="alpha/beta hydrolase"/>
    <property type="match status" value="1"/>
</dbReference>
<reference evidence="3 4" key="1">
    <citation type="submission" date="2016-10" db="EMBL/GenBank/DDBJ databases">
        <title>Paenibacillus species isolates.</title>
        <authorList>
            <person name="Beno S.M."/>
        </authorList>
    </citation>
    <scope>NUCLEOTIDE SEQUENCE [LARGE SCALE GENOMIC DNA]</scope>
    <source>
        <strain evidence="3 4">FSL H7-0744</strain>
    </source>
</reference>
<dbReference type="PANTHER" id="PTHR48081:SF6">
    <property type="entry name" value="PEPTIDASE S9 PROLYL OLIGOPEPTIDASE CATALYTIC DOMAIN-CONTAINING PROTEIN"/>
    <property type="match status" value="1"/>
</dbReference>
<evidence type="ECO:0000256" key="1">
    <source>
        <dbReference type="ARBA" id="ARBA00022801"/>
    </source>
</evidence>
<sequence>METLLLWPEGAPGALGSSDEDSPAITPYLVEGKHNAAVLICPGGGYGMRAYHEGEPIAEWLNTLGISAFVLRYRVAPYQYPSALQDAQRALRTIRFRAGEYGIDPGKLGILGFSAGGHLASTTGVSFDRENAGAAESLDRQSSRPDFMILCYPVITMYAAAAHEGSRTNLLGETAEEELVKLLSSELQVTADTPPTFLWHTSDDGSVPVANSLLFAAELERHHIPFDLHVYAHGRHGLGLADEEPHTRTWTEACASWLQLNGYAKQR</sequence>
<dbReference type="InterPro" id="IPR049492">
    <property type="entry name" value="BD-FAE-like_dom"/>
</dbReference>
<name>A0ABX3HVN0_PAEBO</name>
<dbReference type="PANTHER" id="PTHR48081">
    <property type="entry name" value="AB HYDROLASE SUPERFAMILY PROTEIN C4A8.06C"/>
    <property type="match status" value="1"/>
</dbReference>
<evidence type="ECO:0000259" key="2">
    <source>
        <dbReference type="Pfam" id="PF20434"/>
    </source>
</evidence>
<dbReference type="Proteomes" id="UP000187412">
    <property type="component" value="Unassembled WGS sequence"/>
</dbReference>
<keyword evidence="4" id="KW-1185">Reference proteome</keyword>
<evidence type="ECO:0000313" key="4">
    <source>
        <dbReference type="Proteomes" id="UP000187412"/>
    </source>
</evidence>
<proteinExistence type="predicted"/>
<comment type="caution">
    <text evidence="3">The sequence shown here is derived from an EMBL/GenBank/DDBJ whole genome shotgun (WGS) entry which is preliminary data.</text>
</comment>
<organism evidence="3 4">
    <name type="scientific">Paenibacillus borealis</name>
    <dbReference type="NCBI Taxonomy" id="160799"/>
    <lineage>
        <taxon>Bacteria</taxon>
        <taxon>Bacillati</taxon>
        <taxon>Bacillota</taxon>
        <taxon>Bacilli</taxon>
        <taxon>Bacillales</taxon>
        <taxon>Paenibacillaceae</taxon>
        <taxon>Paenibacillus</taxon>
    </lineage>
</organism>
<feature type="domain" description="BD-FAE-like" evidence="2">
    <location>
        <begin position="38"/>
        <end position="219"/>
    </location>
</feature>
<dbReference type="EMBL" id="MPTB01000001">
    <property type="protein sequence ID" value="OMD53826.1"/>
    <property type="molecule type" value="Genomic_DNA"/>
</dbReference>
<gene>
    <name evidence="3" type="ORF">BSK56_00315</name>
</gene>